<keyword evidence="2" id="KW-1185">Reference proteome</keyword>
<gene>
    <name evidence="1" type="ORF">E3U43_008134</name>
</gene>
<protein>
    <submittedName>
        <fullName evidence="1">Uncharacterized protein</fullName>
    </submittedName>
</protein>
<organism evidence="1 2">
    <name type="scientific">Larimichthys crocea</name>
    <name type="common">Large yellow croaker</name>
    <name type="synonym">Pseudosciaena crocea</name>
    <dbReference type="NCBI Taxonomy" id="215358"/>
    <lineage>
        <taxon>Eukaryota</taxon>
        <taxon>Metazoa</taxon>
        <taxon>Chordata</taxon>
        <taxon>Craniata</taxon>
        <taxon>Vertebrata</taxon>
        <taxon>Euteleostomi</taxon>
        <taxon>Actinopterygii</taxon>
        <taxon>Neopterygii</taxon>
        <taxon>Teleostei</taxon>
        <taxon>Neoteleostei</taxon>
        <taxon>Acanthomorphata</taxon>
        <taxon>Eupercaria</taxon>
        <taxon>Sciaenidae</taxon>
        <taxon>Larimichthys</taxon>
    </lineage>
</organism>
<proteinExistence type="predicted"/>
<name>A0ACD3RTQ7_LARCR</name>
<evidence type="ECO:0000313" key="1">
    <source>
        <dbReference type="EMBL" id="TMS22828.1"/>
    </source>
</evidence>
<reference evidence="1" key="1">
    <citation type="submission" date="2018-11" db="EMBL/GenBank/DDBJ databases">
        <title>The sequence and de novo assembly of Larimichthys crocea genome using PacBio and Hi-C technologies.</title>
        <authorList>
            <person name="Xu P."/>
            <person name="Chen B."/>
            <person name="Zhou Z."/>
            <person name="Ke Q."/>
            <person name="Wu Y."/>
            <person name="Bai H."/>
            <person name="Pu F."/>
        </authorList>
    </citation>
    <scope>NUCLEOTIDE SEQUENCE</scope>
    <source>
        <tissue evidence="1">Muscle</tissue>
    </source>
</reference>
<accession>A0ACD3RTQ7</accession>
<evidence type="ECO:0000313" key="2">
    <source>
        <dbReference type="Proteomes" id="UP000793456"/>
    </source>
</evidence>
<dbReference type="EMBL" id="CM011674">
    <property type="protein sequence ID" value="TMS22828.1"/>
    <property type="molecule type" value="Genomic_DNA"/>
</dbReference>
<comment type="caution">
    <text evidence="1">The sequence shown here is derived from an EMBL/GenBank/DDBJ whole genome shotgun (WGS) entry which is preliminary data.</text>
</comment>
<sequence>MCLHSSVEATYITVETASFYGVKQKPSRVLVNSQDAVFTYSTNKMLTVTDLGLNLSHNFTISWM</sequence>
<dbReference type="Proteomes" id="UP000793456">
    <property type="component" value="Chromosome I"/>
</dbReference>